<dbReference type="SUPFAM" id="SSF52402">
    <property type="entry name" value="Adenine nucleotide alpha hydrolases-like"/>
    <property type="match status" value="1"/>
</dbReference>
<dbReference type="EMBL" id="FQVI01000012">
    <property type="protein sequence ID" value="SHF07743.1"/>
    <property type="molecule type" value="Genomic_DNA"/>
</dbReference>
<dbReference type="Pfam" id="PF00733">
    <property type="entry name" value="Asn_synthase"/>
    <property type="match status" value="1"/>
</dbReference>
<dbReference type="InterPro" id="IPR014729">
    <property type="entry name" value="Rossmann-like_a/b/a_fold"/>
</dbReference>
<dbReference type="PANTHER" id="PTHR43169">
    <property type="entry name" value="EXSB FAMILY PROTEIN"/>
    <property type="match status" value="1"/>
</dbReference>
<dbReference type="PIRSF" id="PIRSF006661">
    <property type="entry name" value="PP-lp_UCP006661"/>
    <property type="match status" value="1"/>
</dbReference>
<dbReference type="OrthoDB" id="9776919at2"/>
<evidence type="ECO:0000256" key="1">
    <source>
        <dbReference type="PIRSR" id="PIRSR006661-1"/>
    </source>
</evidence>
<dbReference type="CDD" id="cd01990">
    <property type="entry name" value="LarE-like"/>
    <property type="match status" value="1"/>
</dbReference>
<name>A0A1M4YPY7_9CLOT</name>
<dbReference type="GO" id="GO:0016783">
    <property type="term" value="F:sulfurtransferase activity"/>
    <property type="evidence" value="ECO:0007669"/>
    <property type="project" value="InterPro"/>
</dbReference>
<dbReference type="RefSeq" id="WP_072852123.1">
    <property type="nucleotide sequence ID" value="NZ_FQVI01000012.1"/>
</dbReference>
<accession>A0A1M4YPY7</accession>
<dbReference type="Proteomes" id="UP000184245">
    <property type="component" value="Unassembled WGS sequence"/>
</dbReference>
<dbReference type="InterPro" id="IPR001962">
    <property type="entry name" value="Asn_synthase"/>
</dbReference>
<reference evidence="3 4" key="1">
    <citation type="submission" date="2016-11" db="EMBL/GenBank/DDBJ databases">
        <authorList>
            <person name="Jaros S."/>
            <person name="Januszkiewicz K."/>
            <person name="Wedrychowicz H."/>
        </authorList>
    </citation>
    <scope>NUCLEOTIDE SEQUENCE [LARGE SCALE GENOMIC DNA]</scope>
    <source>
        <strain evidence="3 4">DSM 17459</strain>
    </source>
</reference>
<dbReference type="NCBIfam" id="TIGR00268">
    <property type="entry name" value="ATP-dependent sacrificial sulfur transferase LarE"/>
    <property type="match status" value="1"/>
</dbReference>
<evidence type="ECO:0000259" key="2">
    <source>
        <dbReference type="Pfam" id="PF00733"/>
    </source>
</evidence>
<dbReference type="GO" id="GO:0006529">
    <property type="term" value="P:asparagine biosynthetic process"/>
    <property type="evidence" value="ECO:0007669"/>
    <property type="project" value="InterPro"/>
</dbReference>
<proteinExistence type="predicted"/>
<dbReference type="STRING" id="1122155.SAMN02745158_02447"/>
<feature type="active site" description="Nucleophile and sulfur donor" evidence="1">
    <location>
        <position position="178"/>
    </location>
</feature>
<dbReference type="GO" id="GO:0004066">
    <property type="term" value="F:asparagine synthase (glutamine-hydrolyzing) activity"/>
    <property type="evidence" value="ECO:0007669"/>
    <property type="project" value="InterPro"/>
</dbReference>
<dbReference type="PANTHER" id="PTHR43169:SF2">
    <property type="entry name" value="NAD_GMP SYNTHASE DOMAIN-CONTAINING PROTEIN"/>
    <property type="match status" value="1"/>
</dbReference>
<gene>
    <name evidence="3" type="ORF">SAMN02745158_02447</name>
</gene>
<organism evidence="3 4">
    <name type="scientific">Lactonifactor longoviformis DSM 17459</name>
    <dbReference type="NCBI Taxonomy" id="1122155"/>
    <lineage>
        <taxon>Bacteria</taxon>
        <taxon>Bacillati</taxon>
        <taxon>Bacillota</taxon>
        <taxon>Clostridia</taxon>
        <taxon>Eubacteriales</taxon>
        <taxon>Clostridiaceae</taxon>
        <taxon>Lactonifactor</taxon>
    </lineage>
</organism>
<feature type="domain" description="Asparagine synthetase" evidence="2">
    <location>
        <begin position="16"/>
        <end position="90"/>
    </location>
</feature>
<evidence type="ECO:0000313" key="3">
    <source>
        <dbReference type="EMBL" id="SHF07743.1"/>
    </source>
</evidence>
<protein>
    <recommendedName>
        <fullName evidence="2">Asparagine synthetase domain-containing protein</fullName>
    </recommendedName>
</protein>
<evidence type="ECO:0000313" key="4">
    <source>
        <dbReference type="Proteomes" id="UP000184245"/>
    </source>
</evidence>
<dbReference type="InterPro" id="IPR005232">
    <property type="entry name" value="LarE"/>
</dbReference>
<sequence>MKEKRQRLTELADTYAKEDICIAFSGGIDSSLLLCLAAECAAKYGTKVHAVTFDTVLHPRCDVEIAKRVAEETGAIHHIIEVNELDNPEILDNPKNRCYLCKKALFGHLLDYARENGISCVLEGTNHDDLSSYRPGLQAIRELGIQSPLAQAGLTKEEIRQWAEEMGISVARRPSTPCLATRLPYGARIEAGVLRQIEKGEAYLRNKGYANVRIRVHGTIARIEIDREDFLRFMGEARETAEHIKQLGFSYVTLDLEGFRSGSMDE</sequence>
<dbReference type="Gene3D" id="3.40.50.620">
    <property type="entry name" value="HUPs"/>
    <property type="match status" value="1"/>
</dbReference>
<dbReference type="AlphaFoldDB" id="A0A1M4YPY7"/>
<keyword evidence="4" id="KW-1185">Reference proteome</keyword>
<dbReference type="InterPro" id="IPR052188">
    <property type="entry name" value="Ni-pincer_cofactor_biosynth"/>
</dbReference>